<feature type="transmembrane region" description="Helical" evidence="1">
    <location>
        <begin position="439"/>
        <end position="456"/>
    </location>
</feature>
<evidence type="ECO:0000313" key="3">
    <source>
        <dbReference type="Proteomes" id="UP000009026"/>
    </source>
</evidence>
<dbReference type="PANTHER" id="PTHR34219:SF3">
    <property type="entry name" value="BLL7967 PROTEIN"/>
    <property type="match status" value="1"/>
</dbReference>
<dbReference type="RefSeq" id="WP_002636790.1">
    <property type="nucleotide sequence ID" value="NZ_CP012109.1"/>
</dbReference>
<keyword evidence="3" id="KW-1185">Reference proteome</keyword>
<feature type="transmembrane region" description="Helical" evidence="1">
    <location>
        <begin position="468"/>
        <end position="488"/>
    </location>
</feature>
<feature type="transmembrane region" description="Helical" evidence="1">
    <location>
        <begin position="412"/>
        <end position="432"/>
    </location>
</feature>
<dbReference type="PANTHER" id="PTHR34219">
    <property type="entry name" value="IRON-REGULATED INNER MEMBRANE PROTEIN-RELATED"/>
    <property type="match status" value="1"/>
</dbReference>
<feature type="transmembrane region" description="Helical" evidence="1">
    <location>
        <begin position="339"/>
        <end position="359"/>
    </location>
</feature>
<keyword evidence="1" id="KW-0812">Transmembrane</keyword>
<feature type="transmembrane region" description="Helical" evidence="1">
    <location>
        <begin position="141"/>
        <end position="166"/>
    </location>
</feature>
<dbReference type="PATRIC" id="fig|1297742.4.peg.689"/>
<name>A0A0H4WQY1_9BACT</name>
<gene>
    <name evidence="2" type="ORF">A176_000677</name>
</gene>
<dbReference type="eggNOG" id="COG3182">
    <property type="taxonomic scope" value="Bacteria"/>
</dbReference>
<organism evidence="2 3">
    <name type="scientific">Pseudomyxococcus hansupus</name>
    <dbReference type="NCBI Taxonomy" id="1297742"/>
    <lineage>
        <taxon>Bacteria</taxon>
        <taxon>Pseudomonadati</taxon>
        <taxon>Myxococcota</taxon>
        <taxon>Myxococcia</taxon>
        <taxon>Myxococcales</taxon>
        <taxon>Cystobacterineae</taxon>
        <taxon>Myxococcaceae</taxon>
        <taxon>Pseudomyxococcus</taxon>
    </lineage>
</organism>
<protein>
    <submittedName>
        <fullName evidence="2">Putative iron-regulated membrane protein</fullName>
    </submittedName>
</protein>
<keyword evidence="1" id="KW-0472">Membrane</keyword>
<evidence type="ECO:0000256" key="1">
    <source>
        <dbReference type="SAM" id="Phobius"/>
    </source>
</evidence>
<feature type="transmembrane region" description="Helical" evidence="1">
    <location>
        <begin position="12"/>
        <end position="38"/>
    </location>
</feature>
<sequence>MKLSPRSYTILWDAHAWAGVLSSLILFVLFFLGSFALFAEELAPWQEPTFRAPGVVTEAEAVRIAQRLAEQETAARPVWFGISLPTAEEPWMKLWRMTPEGAIHSTWRDPVSGREIGERSDLGEFLNAMHFLEPVPFGKHLAGIASVVLLLLVVTGVLIQLGRLVREFVQFRPDGSRRVFWSDAHKAVSVVSSPFLFVFAITGGILCLADWYAPGVQAAALDGDPKALEAVVDWPTPQPASGQPGGAPDLAHALALAKARFPQSEHSWFFFDHLGDANGTVHLPGEIEGSLHAFTHLRVSREGAVLWERETGGGTLYTQVMDPLYGLHFATWASLPAKVVYALLSWLMAFGILSGNLLWLERRRLQGKSRFDTVLARLTAGVCAGLPLAVAGLFLANQFLPAELADRPRWEHTVFFVVWAVGVGSALLDGAPAAASRRLLILASAGLFAVPLIDAARMQRLPFASGSGFVLGAELGILALAVLLAGAARAIPRLQQKAPATMPAAVAT</sequence>
<dbReference type="Pfam" id="PF03929">
    <property type="entry name" value="PepSY_TM"/>
    <property type="match status" value="1"/>
</dbReference>
<dbReference type="KEGG" id="mym:A176_000677"/>
<keyword evidence="1" id="KW-1133">Transmembrane helix</keyword>
<dbReference type="OrthoDB" id="6307929at2"/>
<accession>A0A0H4WQY1</accession>
<dbReference type="Proteomes" id="UP000009026">
    <property type="component" value="Chromosome"/>
</dbReference>
<feature type="transmembrane region" description="Helical" evidence="1">
    <location>
        <begin position="380"/>
        <end position="400"/>
    </location>
</feature>
<dbReference type="EMBL" id="CP012109">
    <property type="protein sequence ID" value="AKQ63765.1"/>
    <property type="molecule type" value="Genomic_DNA"/>
</dbReference>
<dbReference type="STRING" id="1297742.A176_000677"/>
<dbReference type="AlphaFoldDB" id="A0A0H4WQY1"/>
<reference evidence="2 3" key="1">
    <citation type="journal article" date="2016" name="PLoS ONE">
        <title>Complete Genome Sequence and Comparative Genomics of a Novel Myxobacterium Myxococcus hansupus.</title>
        <authorList>
            <person name="Sharma G."/>
            <person name="Narwani T."/>
            <person name="Subramanian S."/>
        </authorList>
    </citation>
    <scope>NUCLEOTIDE SEQUENCE [LARGE SCALE GENOMIC DNA]</scope>
    <source>
        <strain evidence="3">mixupus</strain>
    </source>
</reference>
<dbReference type="InterPro" id="IPR005625">
    <property type="entry name" value="PepSY-ass_TM"/>
</dbReference>
<evidence type="ECO:0000313" key="2">
    <source>
        <dbReference type="EMBL" id="AKQ63765.1"/>
    </source>
</evidence>
<feature type="transmembrane region" description="Helical" evidence="1">
    <location>
        <begin position="187"/>
        <end position="213"/>
    </location>
</feature>
<proteinExistence type="predicted"/>